<dbReference type="OrthoDB" id="5421607at2759"/>
<dbReference type="PANTHER" id="PTHR14094:SF9">
    <property type="entry name" value="SIGNAL RECOGNITION PARTICLE SUBUNIT SRP72"/>
    <property type="match status" value="1"/>
</dbReference>
<name>A0A1D2V8L8_9ASCO</name>
<dbReference type="GO" id="GO:0043022">
    <property type="term" value="F:ribosome binding"/>
    <property type="evidence" value="ECO:0007669"/>
    <property type="project" value="TreeGrafter"/>
</dbReference>
<comment type="subcellular location">
    <subcellularLocation>
        <location evidence="2">Cytoplasm</location>
    </subcellularLocation>
    <subcellularLocation>
        <location evidence="1">Endoplasmic reticulum</location>
    </subcellularLocation>
</comment>
<organism evidence="11 12">
    <name type="scientific">Ascoidea rubescens DSM 1968</name>
    <dbReference type="NCBI Taxonomy" id="1344418"/>
    <lineage>
        <taxon>Eukaryota</taxon>
        <taxon>Fungi</taxon>
        <taxon>Dikarya</taxon>
        <taxon>Ascomycota</taxon>
        <taxon>Saccharomycotina</taxon>
        <taxon>Saccharomycetes</taxon>
        <taxon>Ascoideaceae</taxon>
        <taxon>Ascoidea</taxon>
    </lineage>
</organism>
<dbReference type="Proteomes" id="UP000095038">
    <property type="component" value="Unassembled WGS sequence"/>
</dbReference>
<evidence type="ECO:0000256" key="5">
    <source>
        <dbReference type="ARBA" id="ARBA00022490"/>
    </source>
</evidence>
<evidence type="ECO:0000256" key="7">
    <source>
        <dbReference type="ARBA" id="ARBA00023135"/>
    </source>
</evidence>
<evidence type="ECO:0000259" key="10">
    <source>
        <dbReference type="Pfam" id="PF08492"/>
    </source>
</evidence>
<evidence type="ECO:0000313" key="12">
    <source>
        <dbReference type="Proteomes" id="UP000095038"/>
    </source>
</evidence>
<evidence type="ECO:0000256" key="2">
    <source>
        <dbReference type="ARBA" id="ARBA00004496"/>
    </source>
</evidence>
<dbReference type="GO" id="GO:0005783">
    <property type="term" value="C:endoplasmic reticulum"/>
    <property type="evidence" value="ECO:0007669"/>
    <property type="project" value="UniProtKB-SubCell"/>
</dbReference>
<keyword evidence="8" id="KW-0687">Ribonucleoprotein</keyword>
<evidence type="ECO:0000256" key="6">
    <source>
        <dbReference type="ARBA" id="ARBA00022824"/>
    </source>
</evidence>
<dbReference type="PANTHER" id="PTHR14094">
    <property type="entry name" value="SIGNAL RECOGNITION PARTICLE 72"/>
    <property type="match status" value="1"/>
</dbReference>
<dbReference type="GO" id="GO:0005786">
    <property type="term" value="C:signal recognition particle, endoplasmic reticulum targeting"/>
    <property type="evidence" value="ECO:0007669"/>
    <property type="project" value="UniProtKB-KW"/>
</dbReference>
<dbReference type="InterPro" id="IPR013699">
    <property type="entry name" value="Signal_recog_part_SRP72_RNA-bd"/>
</dbReference>
<feature type="compositionally biased region" description="Basic residues" evidence="9">
    <location>
        <begin position="785"/>
        <end position="796"/>
    </location>
</feature>
<evidence type="ECO:0000256" key="4">
    <source>
        <dbReference type="ARBA" id="ARBA00018350"/>
    </source>
</evidence>
<dbReference type="STRING" id="1344418.A0A1D2V8L8"/>
<dbReference type="AlphaFoldDB" id="A0A1D2V8L8"/>
<dbReference type="GO" id="GO:0008312">
    <property type="term" value="F:7S RNA binding"/>
    <property type="evidence" value="ECO:0007669"/>
    <property type="project" value="InterPro"/>
</dbReference>
<feature type="region of interest" description="Disordered" evidence="9">
    <location>
        <begin position="772"/>
        <end position="796"/>
    </location>
</feature>
<dbReference type="GO" id="GO:0006614">
    <property type="term" value="P:SRP-dependent cotranslational protein targeting to membrane"/>
    <property type="evidence" value="ECO:0007669"/>
    <property type="project" value="InterPro"/>
</dbReference>
<feature type="compositionally biased region" description="Low complexity" evidence="9">
    <location>
        <begin position="772"/>
        <end position="781"/>
    </location>
</feature>
<evidence type="ECO:0000313" key="11">
    <source>
        <dbReference type="EMBL" id="ODV57857.1"/>
    </source>
</evidence>
<proteinExistence type="inferred from homology"/>
<gene>
    <name evidence="11" type="ORF">ASCRUDRAFT_132056</name>
</gene>
<protein>
    <recommendedName>
        <fullName evidence="4">Signal recognition particle subunit SRP72</fullName>
    </recommendedName>
</protein>
<evidence type="ECO:0000256" key="3">
    <source>
        <dbReference type="ARBA" id="ARBA00007676"/>
    </source>
</evidence>
<dbReference type="InParanoid" id="A0A1D2V8L8"/>
<dbReference type="FunCoup" id="A0A1D2V8L8">
    <property type="interactions" value="949"/>
</dbReference>
<keyword evidence="6" id="KW-0256">Endoplasmic reticulum</keyword>
<dbReference type="GeneID" id="30962677"/>
<dbReference type="EMBL" id="KV454502">
    <property type="protein sequence ID" value="ODV57857.1"/>
    <property type="molecule type" value="Genomic_DNA"/>
</dbReference>
<keyword evidence="7" id="KW-0733">Signal recognition particle</keyword>
<dbReference type="Gene3D" id="1.25.40.10">
    <property type="entry name" value="Tetratricopeptide repeat domain"/>
    <property type="match status" value="1"/>
</dbReference>
<comment type="similarity">
    <text evidence="3">Belongs to the SRP72 family.</text>
</comment>
<evidence type="ECO:0000256" key="9">
    <source>
        <dbReference type="SAM" id="MobiDB-lite"/>
    </source>
</evidence>
<dbReference type="InterPro" id="IPR026270">
    <property type="entry name" value="SRP72"/>
</dbReference>
<sequence length="796" mass="92372">MSLAHSVEQLGISSRAAEFGELYQKALRLIKTPAKSFDRAFLQDAIITLISHDKYQSALNLITLFKKSDNFKRLSHSLGPYFLLLENAYIYYKLGDHENFHALLSQVELSALNNNKYLKSALLHLKAQEFYRIGSYNDSFIIYNYLISSSLNSSQKFDSNLDLLINQRASLSHLNNFSADYNNLLIYSKLNDDLTLNSYDLIFNDSLINLNLNKPDQSLIFLKKAKLNCENLFKINFDDDSIDFSNNLDFFNEIFPILLQISLVYQLLNDNQNSFKLLNNLKQKFNSNLFNNLNSTQNNLLKLIFFNNYYSNLNNSPDFLNNNSILVLNQINYNNSFSSLINSTKLLPDQLSRLKRNEFLLKFKSNNNNIQSLYAHFIKHFNKFNPASIYDIKNDLNELELKKFQNYIQSNNISIPINDSNNNKNNKDKLESFNDFNILSLISLNNSNLLSGINLNDLNNSQQNLSQLSKTYFKYLIKQINSLYSTFNSDMYDLTELDLFKIKKTIAGSLLSCQLSIKYNNSNYNSSVILLETLLAFNKKDNTFKSLNPIQNLALTKYFAIISVLLSLYKSLDSKNNLIKIFDFVYDFYIDESNNKLLNSLQIQFLKSFTFKFYEISLSNIVSNNDLLKKCCSLFKILSKYNLNDSLTDLILKNENSNEIQNIDHKFSNIDKLTKDLSYESLITTGFDKISSDYLMDDNTNNPKKYINKKRKRVRNKPQHISKSLKIDEERWLPLKDRSYYKVNKRGRNFNKNQFTQGGNADNTTEENFVVNTNKVTKTSNAPNKNKKKKKGGKRK</sequence>
<dbReference type="InterPro" id="IPR011990">
    <property type="entry name" value="TPR-like_helical_dom_sf"/>
</dbReference>
<reference evidence="12" key="1">
    <citation type="submission" date="2016-05" db="EMBL/GenBank/DDBJ databases">
        <title>Comparative genomics of biotechnologically important yeasts.</title>
        <authorList>
            <consortium name="DOE Joint Genome Institute"/>
            <person name="Riley R."/>
            <person name="Haridas S."/>
            <person name="Wolfe K.H."/>
            <person name="Lopes M.R."/>
            <person name="Hittinger C.T."/>
            <person name="Goker M."/>
            <person name="Salamov A."/>
            <person name="Wisecaver J."/>
            <person name="Long T.M."/>
            <person name="Aerts A.L."/>
            <person name="Barry K."/>
            <person name="Choi C."/>
            <person name="Clum A."/>
            <person name="Coughlan A.Y."/>
            <person name="Deshpande S."/>
            <person name="Douglass A.P."/>
            <person name="Hanson S.J."/>
            <person name="Klenk H.-P."/>
            <person name="Labutti K."/>
            <person name="Lapidus A."/>
            <person name="Lindquist E."/>
            <person name="Lipzen A."/>
            <person name="Meier-Kolthoff J.P."/>
            <person name="Ohm R.A."/>
            <person name="Otillar R.P."/>
            <person name="Pangilinan J."/>
            <person name="Peng Y."/>
            <person name="Rokas A."/>
            <person name="Rosa C.A."/>
            <person name="Scheuner C."/>
            <person name="Sibirny A.A."/>
            <person name="Slot J.C."/>
            <person name="Stielow J.B."/>
            <person name="Sun H."/>
            <person name="Kurtzman C.P."/>
            <person name="Blackwell M."/>
            <person name="Grigoriev I.V."/>
            <person name="Jeffries T.W."/>
        </authorList>
    </citation>
    <scope>NUCLEOTIDE SEQUENCE [LARGE SCALE GENOMIC DNA]</scope>
    <source>
        <strain evidence="12">DSM 1968</strain>
    </source>
</reference>
<accession>A0A1D2V8L8</accession>
<keyword evidence="12" id="KW-1185">Reference proteome</keyword>
<feature type="domain" description="Signal recognition particle SRP72 subunit RNA-binding" evidence="10">
    <location>
        <begin position="699"/>
        <end position="742"/>
    </location>
</feature>
<dbReference type="Pfam" id="PF08492">
    <property type="entry name" value="SRP72"/>
    <property type="match status" value="1"/>
</dbReference>
<dbReference type="RefSeq" id="XP_020044164.1">
    <property type="nucleotide sequence ID" value="XM_020189041.1"/>
</dbReference>
<evidence type="ECO:0000256" key="8">
    <source>
        <dbReference type="ARBA" id="ARBA00023274"/>
    </source>
</evidence>
<evidence type="ECO:0000256" key="1">
    <source>
        <dbReference type="ARBA" id="ARBA00004240"/>
    </source>
</evidence>
<keyword evidence="5" id="KW-0963">Cytoplasm</keyword>